<evidence type="ECO:0000256" key="5">
    <source>
        <dbReference type="ARBA" id="ARBA00023270"/>
    </source>
</evidence>
<evidence type="ECO:0000256" key="4">
    <source>
        <dbReference type="ARBA" id="ARBA00023239"/>
    </source>
</evidence>
<dbReference type="EMBL" id="LAQT01000026">
    <property type="protein sequence ID" value="KPC50861.1"/>
    <property type="molecule type" value="Genomic_DNA"/>
</dbReference>
<dbReference type="GO" id="GO:0004139">
    <property type="term" value="F:deoxyribose-phosphate aldolase activity"/>
    <property type="evidence" value="ECO:0007669"/>
    <property type="project" value="UniProtKB-UniRule"/>
</dbReference>
<dbReference type="Gene3D" id="3.20.20.70">
    <property type="entry name" value="Aldolase class I"/>
    <property type="match status" value="1"/>
</dbReference>
<organism evidence="8 9">
    <name type="scientific">Amantichitinum ursilacus</name>
    <dbReference type="NCBI Taxonomy" id="857265"/>
    <lineage>
        <taxon>Bacteria</taxon>
        <taxon>Pseudomonadati</taxon>
        <taxon>Pseudomonadota</taxon>
        <taxon>Betaproteobacteria</taxon>
        <taxon>Neisseriales</taxon>
        <taxon>Chitinibacteraceae</taxon>
        <taxon>Amantichitinum</taxon>
    </lineage>
</organism>
<dbReference type="GO" id="GO:0009264">
    <property type="term" value="P:deoxyribonucleotide catabolic process"/>
    <property type="evidence" value="ECO:0007669"/>
    <property type="project" value="UniProtKB-UniRule"/>
</dbReference>
<dbReference type="GO" id="GO:0016052">
    <property type="term" value="P:carbohydrate catabolic process"/>
    <property type="evidence" value="ECO:0007669"/>
    <property type="project" value="TreeGrafter"/>
</dbReference>
<name>A0A0N0XH66_9NEIS</name>
<comment type="similarity">
    <text evidence="2">Belongs to the DeoC/FbaB aldolase family. DeoC type 2 subfamily.</text>
</comment>
<dbReference type="SMART" id="SM01133">
    <property type="entry name" value="DeoC"/>
    <property type="match status" value="1"/>
</dbReference>
<dbReference type="AlphaFoldDB" id="A0A0N0XH66"/>
<dbReference type="GO" id="GO:0005737">
    <property type="term" value="C:cytoplasm"/>
    <property type="evidence" value="ECO:0007669"/>
    <property type="project" value="InterPro"/>
</dbReference>
<dbReference type="InterPro" id="IPR002915">
    <property type="entry name" value="DeoC/FbaB/LacD_aldolase"/>
</dbReference>
<protein>
    <recommendedName>
        <fullName evidence="3 7">Deoxyribose-phosphate aldolase</fullName>
        <ecNumber evidence="3 7">4.1.2.4</ecNumber>
    </recommendedName>
</protein>
<evidence type="ECO:0000256" key="1">
    <source>
        <dbReference type="ARBA" id="ARBA00004816"/>
    </source>
</evidence>
<accession>A0A0N0XH66</accession>
<reference evidence="8 9" key="1">
    <citation type="submission" date="2015-07" db="EMBL/GenBank/DDBJ databases">
        <title>Draft genome sequence of the Amantichitinum ursilacus IGB-41, a new chitin-degrading bacterium.</title>
        <authorList>
            <person name="Kirstahler P."/>
            <person name="Guenther M."/>
            <person name="Grumaz C."/>
            <person name="Rupp S."/>
            <person name="Zibek S."/>
            <person name="Sohn K."/>
        </authorList>
    </citation>
    <scope>NUCLEOTIDE SEQUENCE [LARGE SCALE GENOMIC DNA]</scope>
    <source>
        <strain evidence="8 9">IGB-41</strain>
    </source>
</reference>
<dbReference type="Proteomes" id="UP000037939">
    <property type="component" value="Unassembled WGS sequence"/>
</dbReference>
<comment type="pathway">
    <text evidence="1">Carbohydrate degradation; 2-deoxy-D-ribose 1-phosphate degradation; D-glyceraldehyde 3-phosphate and acetaldehyde from 2-deoxy-alpha-D-ribose 1-phosphate: step 2/2.</text>
</comment>
<dbReference type="InterPro" id="IPR013785">
    <property type="entry name" value="Aldolase_TIM"/>
</dbReference>
<proteinExistence type="inferred from homology"/>
<dbReference type="InterPro" id="IPR011343">
    <property type="entry name" value="DeoC"/>
</dbReference>
<evidence type="ECO:0000256" key="7">
    <source>
        <dbReference type="NCBIfam" id="TIGR00126"/>
    </source>
</evidence>
<dbReference type="Pfam" id="PF01791">
    <property type="entry name" value="DeoC"/>
    <property type="match status" value="1"/>
</dbReference>
<dbReference type="SUPFAM" id="SSF51569">
    <property type="entry name" value="Aldolase"/>
    <property type="match status" value="1"/>
</dbReference>
<dbReference type="PIRSF" id="PIRSF001357">
    <property type="entry name" value="DeoC"/>
    <property type="match status" value="1"/>
</dbReference>
<keyword evidence="4 8" id="KW-0456">Lyase</keyword>
<dbReference type="STRING" id="857265.WG78_16245"/>
<evidence type="ECO:0000313" key="9">
    <source>
        <dbReference type="Proteomes" id="UP000037939"/>
    </source>
</evidence>
<dbReference type="RefSeq" id="WP_152969247.1">
    <property type="nucleotide sequence ID" value="NZ_LAQT01000026.1"/>
</dbReference>
<dbReference type="EC" id="4.1.2.4" evidence="3 7"/>
<dbReference type="OrthoDB" id="6579831at2"/>
<keyword evidence="9" id="KW-1185">Reference proteome</keyword>
<dbReference type="PANTHER" id="PTHR10889">
    <property type="entry name" value="DEOXYRIBOSE-PHOSPHATE ALDOLASE"/>
    <property type="match status" value="1"/>
</dbReference>
<evidence type="ECO:0000256" key="6">
    <source>
        <dbReference type="ARBA" id="ARBA00048791"/>
    </source>
</evidence>
<comment type="caution">
    <text evidence="8">The sequence shown here is derived from an EMBL/GenBank/DDBJ whole genome shotgun (WGS) entry which is preliminary data.</text>
</comment>
<dbReference type="PANTHER" id="PTHR10889:SF3">
    <property type="entry name" value="DEOXYRIBOSE-PHOSPHATE ALDOLASE"/>
    <property type="match status" value="1"/>
</dbReference>
<dbReference type="CDD" id="cd00959">
    <property type="entry name" value="DeoC"/>
    <property type="match status" value="1"/>
</dbReference>
<dbReference type="PATRIC" id="fig|857265.3.peg.3328"/>
<dbReference type="NCBIfam" id="TIGR00126">
    <property type="entry name" value="deoC"/>
    <property type="match status" value="1"/>
</dbReference>
<evidence type="ECO:0000256" key="2">
    <source>
        <dbReference type="ARBA" id="ARBA00009473"/>
    </source>
</evidence>
<evidence type="ECO:0000313" key="8">
    <source>
        <dbReference type="EMBL" id="KPC50861.1"/>
    </source>
</evidence>
<gene>
    <name evidence="8" type="primary">deoC_2</name>
    <name evidence="8" type="ORF">WG78_16245</name>
</gene>
<sequence>MYNPDSLAIARIIALMDLTSLRDEDTAASIANLCAQAQTPLGAPAALCIYPQFIQGARRQLEALGLAQVKIATVTNFPYGGADVALAERETATAIALGADEVDVVFPWRALQLGDTAVGAHLVSACKRACGDKPLKVIIESGELKTPDLIRLASCIAIDAGANFIKTSTGKVPVNATPEAAAIMLQVIAERNRDCGFKAAGGVRNQAEAEVYLQLATEALGSAWLTPAHFRFGTSSLLANLLAAPGAATVTGY</sequence>
<comment type="catalytic activity">
    <reaction evidence="6">
        <text>2-deoxy-D-ribose 5-phosphate = D-glyceraldehyde 3-phosphate + acetaldehyde</text>
        <dbReference type="Rhea" id="RHEA:12821"/>
        <dbReference type="ChEBI" id="CHEBI:15343"/>
        <dbReference type="ChEBI" id="CHEBI:59776"/>
        <dbReference type="ChEBI" id="CHEBI:62877"/>
        <dbReference type="EC" id="4.1.2.4"/>
    </reaction>
</comment>
<keyword evidence="5" id="KW-0704">Schiff base</keyword>
<evidence type="ECO:0000256" key="3">
    <source>
        <dbReference type="ARBA" id="ARBA00012515"/>
    </source>
</evidence>